<keyword evidence="1" id="KW-0732">Signal</keyword>
<dbReference type="NCBIfam" id="TIGR02594">
    <property type="entry name" value="TIGR02594 family protein"/>
    <property type="match status" value="1"/>
</dbReference>
<name>A0A060HY23_RHIET</name>
<dbReference type="KEGG" id="rei:IE4771_CH02744"/>
<evidence type="ECO:0000256" key="1">
    <source>
        <dbReference type="SAM" id="SignalP"/>
    </source>
</evidence>
<dbReference type="OrthoDB" id="5395100at2"/>
<organism evidence="2 3">
    <name type="scientific">Rhizobium etli bv. mimosae str. IE4771</name>
    <dbReference type="NCBI Taxonomy" id="1432050"/>
    <lineage>
        <taxon>Bacteria</taxon>
        <taxon>Pseudomonadati</taxon>
        <taxon>Pseudomonadota</taxon>
        <taxon>Alphaproteobacteria</taxon>
        <taxon>Hyphomicrobiales</taxon>
        <taxon>Rhizobiaceae</taxon>
        <taxon>Rhizobium/Agrobacterium group</taxon>
        <taxon>Rhizobium</taxon>
    </lineage>
</organism>
<accession>A0A060HY23</accession>
<evidence type="ECO:0000313" key="2">
    <source>
        <dbReference type="EMBL" id="AIC27843.1"/>
    </source>
</evidence>
<dbReference type="Proteomes" id="UP000027180">
    <property type="component" value="Chromosome"/>
</dbReference>
<dbReference type="AlphaFoldDB" id="A0A060HY23"/>
<evidence type="ECO:0000313" key="3">
    <source>
        <dbReference type="Proteomes" id="UP000027180"/>
    </source>
</evidence>
<dbReference type="InterPro" id="IPR013423">
    <property type="entry name" value="CHP02594"/>
</dbReference>
<feature type="signal peptide" evidence="1">
    <location>
        <begin position="1"/>
        <end position="18"/>
    </location>
</feature>
<dbReference type="EMBL" id="CP006986">
    <property type="protein sequence ID" value="AIC27843.1"/>
    <property type="molecule type" value="Genomic_DNA"/>
</dbReference>
<proteinExistence type="predicted"/>
<gene>
    <name evidence="2" type="ORF">IE4771_CH02744</name>
</gene>
<dbReference type="RefSeq" id="WP_038689662.1">
    <property type="nucleotide sequence ID" value="NZ_CP006986.1"/>
</dbReference>
<protein>
    <submittedName>
        <fullName evidence="2">NLP/P60 family protein</fullName>
    </submittedName>
</protein>
<reference evidence="2 3" key="1">
    <citation type="submission" date="2013-12" db="EMBL/GenBank/DDBJ databases">
        <title>Complete genome sequence of Rhizobium etli bv. mimosae IE4771.</title>
        <authorList>
            <person name="Bustos P."/>
            <person name="Santamaria R.I."/>
            <person name="Lozano L."/>
            <person name="Ormeno-Orrillo E."/>
            <person name="Rogel M.A."/>
            <person name="Romero D."/>
            <person name="Cevallos M.A."/>
            <person name="Martinez-Romero E."/>
            <person name="Gonzalez V."/>
        </authorList>
    </citation>
    <scope>NUCLEOTIDE SEQUENCE [LARGE SCALE GENOMIC DNA]</scope>
    <source>
        <strain evidence="2 3">IE4771</strain>
    </source>
</reference>
<dbReference type="HOGENOM" id="CLU_1833595_0_0_5"/>
<sequence length="140" mass="16226">MKIILVMALTLFAIPCNADMLRTASRYDRMHERSISFLDINPRRTSWCGAFLAFIAKRSSRQPPANPNMAVSWKNFGKPVFARSARRGDVVVIRSGRRFHVSLFDHFDQRRQYVYLFGGNQSNRVQLSRYRASSVIAVRR</sequence>
<feature type="chain" id="PRO_5001587577" evidence="1">
    <location>
        <begin position="19"/>
        <end position="140"/>
    </location>
</feature>